<feature type="compositionally biased region" description="Low complexity" evidence="8">
    <location>
        <begin position="39"/>
        <end position="53"/>
    </location>
</feature>
<proteinExistence type="inferred from homology"/>
<name>A0ABM1PIT8_DROAR</name>
<dbReference type="SMART" id="SM00714">
    <property type="entry name" value="LITAF"/>
    <property type="match status" value="1"/>
</dbReference>
<keyword evidence="11" id="KW-1185">Reference proteome</keyword>
<dbReference type="RefSeq" id="XP_017867124.1">
    <property type="nucleotide sequence ID" value="XM_018011635.1"/>
</dbReference>
<feature type="transmembrane region" description="Helical" evidence="9">
    <location>
        <begin position="109"/>
        <end position="129"/>
    </location>
</feature>
<reference evidence="11" key="2">
    <citation type="journal article" date="2016" name="G3 (Bethesda)">
        <title>Genome Evolution in Three Species of Cactophilic Drosophila.</title>
        <authorList>
            <person name="Sanchez-Flores A."/>
            <person name="Penazola F."/>
            <person name="Carpinteyro-Ponce J."/>
            <person name="Nazario-Yepiz N."/>
            <person name="Abreu-Goodger C."/>
            <person name="Machado C.A."/>
            <person name="Markow T.A."/>
        </authorList>
    </citation>
    <scope>NUCLEOTIDE SEQUENCE [LARGE SCALE GENOMIC DNA]</scope>
</reference>
<evidence type="ECO:0000313" key="12">
    <source>
        <dbReference type="RefSeq" id="XP_017867124.1"/>
    </source>
</evidence>
<keyword evidence="9" id="KW-1133">Transmembrane helix</keyword>
<dbReference type="PROSITE" id="PS51837">
    <property type="entry name" value="LITAF"/>
    <property type="match status" value="1"/>
</dbReference>
<evidence type="ECO:0000256" key="1">
    <source>
        <dbReference type="ARBA" id="ARBA00004414"/>
    </source>
</evidence>
<reference evidence="12" key="3">
    <citation type="submission" date="2025-08" db="UniProtKB">
        <authorList>
            <consortium name="RefSeq"/>
        </authorList>
    </citation>
    <scope>IDENTIFICATION</scope>
    <source>
        <tissue evidence="12">Whole organism</tissue>
    </source>
</reference>
<dbReference type="Proteomes" id="UP000694904">
    <property type="component" value="Chromosome 5"/>
</dbReference>
<reference evidence="11" key="1">
    <citation type="journal article" date="1997" name="Nucleic Acids Res.">
        <title>tRNAscan-SE: a program for improved detection of transfer RNA genes in genomic sequence.</title>
        <authorList>
            <person name="Lowe T.M."/>
            <person name="Eddy S.R."/>
        </authorList>
    </citation>
    <scope>NUCLEOTIDE SEQUENCE [LARGE SCALE GENOMIC DNA]</scope>
</reference>
<keyword evidence="9" id="KW-0812">Transmembrane</keyword>
<keyword evidence="7 9" id="KW-0472">Membrane</keyword>
<evidence type="ECO:0000256" key="5">
    <source>
        <dbReference type="ARBA" id="ARBA00022723"/>
    </source>
</evidence>
<evidence type="ECO:0000313" key="11">
    <source>
        <dbReference type="Proteomes" id="UP000694904"/>
    </source>
</evidence>
<evidence type="ECO:0000256" key="6">
    <source>
        <dbReference type="ARBA" id="ARBA00022833"/>
    </source>
</evidence>
<feature type="domain" description="LITAF" evidence="10">
    <location>
        <begin position="68"/>
        <end position="151"/>
    </location>
</feature>
<dbReference type="PANTHER" id="PTHR23292">
    <property type="entry name" value="LIPOPOLYSACCHARIDE-INDUCED TUMOR NECROSIS FACTOR-ALPHA FACTOR"/>
    <property type="match status" value="1"/>
</dbReference>
<evidence type="ECO:0000259" key="10">
    <source>
        <dbReference type="PROSITE" id="PS51837"/>
    </source>
</evidence>
<feature type="region of interest" description="Disordered" evidence="8">
    <location>
        <begin position="1"/>
        <end position="68"/>
    </location>
</feature>
<gene>
    <name evidence="12" type="primary">LOC108616442</name>
</gene>
<feature type="compositionally biased region" description="Pro residues" evidence="8">
    <location>
        <begin position="54"/>
        <end position="63"/>
    </location>
</feature>
<evidence type="ECO:0000256" key="9">
    <source>
        <dbReference type="SAM" id="Phobius"/>
    </source>
</evidence>
<evidence type="ECO:0000256" key="7">
    <source>
        <dbReference type="ARBA" id="ARBA00023136"/>
    </source>
</evidence>
<sequence>MERVYPSEPLEQPKDVSGLVQETHPEHQKLLAPPTYDQATGTATATPAVTTGPVPTPAPPPPTGSATQHTVIILPDSPYGPEPQDVQCPYCHNYARTRISYRPNSRTHLIALVLCLLQLYCFVCLPYCISSCMNANHYCGMCNRYLGTYLRK</sequence>
<evidence type="ECO:0000256" key="2">
    <source>
        <dbReference type="ARBA" id="ARBA00004481"/>
    </source>
</evidence>
<keyword evidence="6" id="KW-0862">Zinc</keyword>
<comment type="similarity">
    <text evidence="4">Belongs to the CDIP1/LITAF family.</text>
</comment>
<dbReference type="InterPro" id="IPR006629">
    <property type="entry name" value="LITAF"/>
</dbReference>
<evidence type="ECO:0000256" key="4">
    <source>
        <dbReference type="ARBA" id="ARBA00005975"/>
    </source>
</evidence>
<dbReference type="InterPro" id="IPR037519">
    <property type="entry name" value="LITAF_fam"/>
</dbReference>
<evidence type="ECO:0000256" key="8">
    <source>
        <dbReference type="SAM" id="MobiDB-lite"/>
    </source>
</evidence>
<comment type="subcellular location">
    <subcellularLocation>
        <location evidence="2">Endosome membrane</location>
        <topology evidence="2">Peripheral membrane protein</topology>
    </subcellularLocation>
    <subcellularLocation>
        <location evidence="1">Late endosome membrane</location>
    </subcellularLocation>
    <subcellularLocation>
        <location evidence="3">Lysosome membrane</location>
        <topology evidence="3">Peripheral membrane protein</topology>
        <orientation evidence="3">Cytoplasmic side</orientation>
    </subcellularLocation>
</comment>
<dbReference type="PANTHER" id="PTHR23292:SF14">
    <property type="entry name" value="FI16615P1-RELATED"/>
    <property type="match status" value="1"/>
</dbReference>
<keyword evidence="5" id="KW-0479">Metal-binding</keyword>
<protein>
    <submittedName>
        <fullName evidence="12">Lipopolysaccharide-induced tumor necrosis factor-alpha factor homolog</fullName>
    </submittedName>
</protein>
<evidence type="ECO:0000256" key="3">
    <source>
        <dbReference type="ARBA" id="ARBA00004630"/>
    </source>
</evidence>
<accession>A0ABM1PIT8</accession>
<dbReference type="Pfam" id="PF10601">
    <property type="entry name" value="zf-LITAF-like"/>
    <property type="match status" value="1"/>
</dbReference>
<dbReference type="GeneID" id="108616442"/>
<organism evidence="11 12">
    <name type="scientific">Drosophila arizonae</name>
    <name type="common">Fruit fly</name>
    <dbReference type="NCBI Taxonomy" id="7263"/>
    <lineage>
        <taxon>Eukaryota</taxon>
        <taxon>Metazoa</taxon>
        <taxon>Ecdysozoa</taxon>
        <taxon>Arthropoda</taxon>
        <taxon>Hexapoda</taxon>
        <taxon>Insecta</taxon>
        <taxon>Pterygota</taxon>
        <taxon>Neoptera</taxon>
        <taxon>Endopterygota</taxon>
        <taxon>Diptera</taxon>
        <taxon>Brachycera</taxon>
        <taxon>Muscomorpha</taxon>
        <taxon>Ephydroidea</taxon>
        <taxon>Drosophilidae</taxon>
        <taxon>Drosophila</taxon>
    </lineage>
</organism>